<dbReference type="Proteomes" id="UP001265315">
    <property type="component" value="Unassembled WGS sequence"/>
</dbReference>
<organism evidence="1 2">
    <name type="scientific">Agrobacterium tumefaciens</name>
    <dbReference type="NCBI Taxonomy" id="358"/>
    <lineage>
        <taxon>Bacteria</taxon>
        <taxon>Pseudomonadati</taxon>
        <taxon>Pseudomonadota</taxon>
        <taxon>Alphaproteobacteria</taxon>
        <taxon>Hyphomicrobiales</taxon>
        <taxon>Rhizobiaceae</taxon>
        <taxon>Rhizobium/Agrobacterium group</taxon>
        <taxon>Agrobacterium</taxon>
        <taxon>Agrobacterium tumefaciens complex</taxon>
    </lineage>
</organism>
<dbReference type="AlphaFoldDB" id="A0AAW8LMQ1"/>
<gene>
    <name evidence="1" type="ORF">J2W61_000578</name>
</gene>
<dbReference type="RefSeq" id="WP_236760209.1">
    <property type="nucleotide sequence ID" value="NZ_CP139997.1"/>
</dbReference>
<sequence length="111" mass="11887">MVVQQGQLLTLECRAQLIAAGAIIAGPVSSMLQVLKLVNEGDIDAAIIDVEVDPEAMMHLALLLDTMEVPFVFASFFESKSNGYVLSDDKQQLRVIADALFGPPGTSSTLH</sequence>
<comment type="caution">
    <text evidence="1">The sequence shown here is derived from an EMBL/GenBank/DDBJ whole genome shotgun (WGS) entry which is preliminary data.</text>
</comment>
<dbReference type="Gene3D" id="3.40.50.2300">
    <property type="match status" value="1"/>
</dbReference>
<evidence type="ECO:0000313" key="1">
    <source>
        <dbReference type="EMBL" id="MDR6700750.1"/>
    </source>
</evidence>
<evidence type="ECO:0000313" key="2">
    <source>
        <dbReference type="Proteomes" id="UP001265315"/>
    </source>
</evidence>
<evidence type="ECO:0008006" key="3">
    <source>
        <dbReference type="Google" id="ProtNLM"/>
    </source>
</evidence>
<name>A0AAW8LMQ1_AGRTU</name>
<accession>A0AAW8LMQ1</accession>
<dbReference type="EMBL" id="JAVDSW010000001">
    <property type="protein sequence ID" value="MDR6700750.1"/>
    <property type="molecule type" value="Genomic_DNA"/>
</dbReference>
<protein>
    <recommendedName>
        <fullName evidence="3">Response regulator</fullName>
    </recommendedName>
</protein>
<proteinExistence type="predicted"/>
<reference evidence="1" key="1">
    <citation type="submission" date="2023-07" db="EMBL/GenBank/DDBJ databases">
        <title>Sorghum-associated microbial communities from plants grown in Nebraska, USA.</title>
        <authorList>
            <person name="Schachtman D."/>
        </authorList>
    </citation>
    <scope>NUCLEOTIDE SEQUENCE</scope>
    <source>
        <strain evidence="1">1457</strain>
    </source>
</reference>